<evidence type="ECO:0000313" key="2">
    <source>
        <dbReference type="Proteomes" id="UP001623600"/>
    </source>
</evidence>
<dbReference type="Proteomes" id="UP001623600">
    <property type="component" value="Unassembled WGS sequence"/>
</dbReference>
<keyword evidence="2" id="KW-1185">Reference proteome</keyword>
<organism evidence="1 2">
    <name type="scientific">Candidatus Clostridium helianthi</name>
    <dbReference type="NCBI Taxonomy" id="3381660"/>
    <lineage>
        <taxon>Bacteria</taxon>
        <taxon>Bacillati</taxon>
        <taxon>Bacillota</taxon>
        <taxon>Clostridia</taxon>
        <taxon>Eubacteriales</taxon>
        <taxon>Clostridiaceae</taxon>
        <taxon>Clostridium</taxon>
    </lineage>
</organism>
<gene>
    <name evidence="1" type="ORF">ACJDTP_16875</name>
</gene>
<dbReference type="EMBL" id="JBJIAB010000023">
    <property type="protein sequence ID" value="MFL0166742.1"/>
    <property type="molecule type" value="Genomic_DNA"/>
</dbReference>
<comment type="caution">
    <text evidence="1">The sequence shown here is derived from an EMBL/GenBank/DDBJ whole genome shotgun (WGS) entry which is preliminary data.</text>
</comment>
<dbReference type="RefSeq" id="WP_406761893.1">
    <property type="nucleotide sequence ID" value="NZ_JBJIAB010000023.1"/>
</dbReference>
<sequence>MLEIYEQIKSIDNERERLKFAVILSEKGIVLDPLLCVLNDINWTFYYKLFKEVNRKKARLINELEDNFQYINID</sequence>
<reference evidence="1 2" key="1">
    <citation type="submission" date="2024-11" db="EMBL/GenBank/DDBJ databases">
        <authorList>
            <person name="Heng Y.C."/>
            <person name="Lim A.C.H."/>
            <person name="Lee J.K.Y."/>
            <person name="Kittelmann S."/>
        </authorList>
    </citation>
    <scope>NUCLEOTIDE SEQUENCE [LARGE SCALE GENOMIC DNA]</scope>
    <source>
        <strain evidence="1 2">WILCCON 0112</strain>
    </source>
</reference>
<protein>
    <submittedName>
        <fullName evidence="1">Uncharacterized protein</fullName>
    </submittedName>
</protein>
<proteinExistence type="predicted"/>
<name>A0ABW8S939_9CLOT</name>
<evidence type="ECO:0000313" key="1">
    <source>
        <dbReference type="EMBL" id="MFL0166742.1"/>
    </source>
</evidence>
<accession>A0ABW8S939</accession>